<feature type="transmembrane region" description="Helical" evidence="2">
    <location>
        <begin position="234"/>
        <end position="254"/>
    </location>
</feature>
<dbReference type="Gene3D" id="1.20.58.70">
    <property type="match status" value="1"/>
</dbReference>
<name>R4XJC1_TAPDE</name>
<dbReference type="AlphaFoldDB" id="R4XJC1"/>
<dbReference type="PANTHER" id="PTHR19957:SF38">
    <property type="entry name" value="LD27581P"/>
    <property type="match status" value="1"/>
</dbReference>
<dbReference type="GO" id="GO:0048278">
    <property type="term" value="P:vesicle docking"/>
    <property type="evidence" value="ECO:0007669"/>
    <property type="project" value="TreeGrafter"/>
</dbReference>
<reference evidence="4 5" key="1">
    <citation type="journal article" date="2013" name="MBio">
        <title>Genome sequencing of the plant pathogen Taphrina deformans, the causal agent of peach leaf curl.</title>
        <authorList>
            <person name="Cisse O.H."/>
            <person name="Almeida J.M.G.C.F."/>
            <person name="Fonseca A."/>
            <person name="Kumar A.A."/>
            <person name="Salojaervi J."/>
            <person name="Overmyer K."/>
            <person name="Hauser P.M."/>
            <person name="Pagni M."/>
        </authorList>
    </citation>
    <scope>NUCLEOTIDE SEQUENCE [LARGE SCALE GENOMIC DNA]</scope>
    <source>
        <strain evidence="5">PYCC 5710 / ATCC 11124 / CBS 356.35 / IMI 108563 / JCM 9778 / NBRC 8474</strain>
    </source>
</reference>
<evidence type="ECO:0000256" key="2">
    <source>
        <dbReference type="SAM" id="Phobius"/>
    </source>
</evidence>
<dbReference type="GO" id="GO:0012505">
    <property type="term" value="C:endomembrane system"/>
    <property type="evidence" value="ECO:0007669"/>
    <property type="project" value="TreeGrafter"/>
</dbReference>
<organism evidence="4 5">
    <name type="scientific">Taphrina deformans (strain PYCC 5710 / ATCC 11124 / CBS 356.35 / IMI 108563 / JCM 9778 / NBRC 8474)</name>
    <name type="common">Peach leaf curl fungus</name>
    <name type="synonym">Lalaria deformans</name>
    <dbReference type="NCBI Taxonomy" id="1097556"/>
    <lineage>
        <taxon>Eukaryota</taxon>
        <taxon>Fungi</taxon>
        <taxon>Dikarya</taxon>
        <taxon>Ascomycota</taxon>
        <taxon>Taphrinomycotina</taxon>
        <taxon>Taphrinomycetes</taxon>
        <taxon>Taphrinales</taxon>
        <taxon>Taphrinaceae</taxon>
        <taxon>Taphrina</taxon>
    </lineage>
</organism>
<dbReference type="Pfam" id="PF05739">
    <property type="entry name" value="SNARE"/>
    <property type="match status" value="1"/>
</dbReference>
<evidence type="ECO:0000256" key="1">
    <source>
        <dbReference type="ARBA" id="ARBA00009063"/>
    </source>
</evidence>
<dbReference type="Pfam" id="PF14523">
    <property type="entry name" value="Syntaxin_2"/>
    <property type="match status" value="1"/>
</dbReference>
<dbReference type="PROSITE" id="PS50192">
    <property type="entry name" value="T_SNARE"/>
    <property type="match status" value="1"/>
</dbReference>
<evidence type="ECO:0000313" key="5">
    <source>
        <dbReference type="Proteomes" id="UP000013776"/>
    </source>
</evidence>
<dbReference type="CDD" id="cd15840">
    <property type="entry name" value="SNARE_Qa"/>
    <property type="match status" value="1"/>
</dbReference>
<keyword evidence="2" id="KW-1133">Transmembrane helix</keyword>
<dbReference type="GO" id="GO:0031201">
    <property type="term" value="C:SNARE complex"/>
    <property type="evidence" value="ECO:0007669"/>
    <property type="project" value="TreeGrafter"/>
</dbReference>
<evidence type="ECO:0000313" key="4">
    <source>
        <dbReference type="EMBL" id="CCG84564.1"/>
    </source>
</evidence>
<keyword evidence="2" id="KW-0472">Membrane</keyword>
<dbReference type="InterPro" id="IPR045242">
    <property type="entry name" value="Syntaxin"/>
</dbReference>
<protein>
    <recommendedName>
        <fullName evidence="3">t-SNARE coiled-coil homology domain-containing protein</fullName>
    </recommendedName>
</protein>
<dbReference type="eggNOG" id="KOG0811">
    <property type="taxonomic scope" value="Eukaryota"/>
</dbReference>
<dbReference type="SUPFAM" id="SSF47661">
    <property type="entry name" value="t-snare proteins"/>
    <property type="match status" value="1"/>
</dbReference>
<dbReference type="PROSITE" id="PS00914">
    <property type="entry name" value="SYNTAXIN"/>
    <property type="match status" value="1"/>
</dbReference>
<dbReference type="GO" id="GO:0006896">
    <property type="term" value="P:Golgi to vacuole transport"/>
    <property type="evidence" value="ECO:0007669"/>
    <property type="project" value="TreeGrafter"/>
</dbReference>
<dbReference type="Proteomes" id="UP000013776">
    <property type="component" value="Unassembled WGS sequence"/>
</dbReference>
<dbReference type="GO" id="GO:0000149">
    <property type="term" value="F:SNARE binding"/>
    <property type="evidence" value="ECO:0007669"/>
    <property type="project" value="TreeGrafter"/>
</dbReference>
<dbReference type="GO" id="GO:0006886">
    <property type="term" value="P:intracellular protein transport"/>
    <property type="evidence" value="ECO:0007669"/>
    <property type="project" value="InterPro"/>
</dbReference>
<dbReference type="GO" id="GO:0005484">
    <property type="term" value="F:SNAP receptor activity"/>
    <property type="evidence" value="ECO:0007669"/>
    <property type="project" value="InterPro"/>
</dbReference>
<evidence type="ECO:0000259" key="3">
    <source>
        <dbReference type="PROSITE" id="PS50192"/>
    </source>
</evidence>
<feature type="domain" description="T-SNARE coiled-coil homology" evidence="3">
    <location>
        <begin position="161"/>
        <end position="223"/>
    </location>
</feature>
<dbReference type="FunFam" id="1.20.5.110:FF:000059">
    <property type="entry name" value="Related to syntaxin 12"/>
    <property type="match status" value="1"/>
</dbReference>
<comment type="caution">
    <text evidence="4">The sequence shown here is derived from an EMBL/GenBank/DDBJ whole genome shotgun (WGS) entry which is preliminary data.</text>
</comment>
<dbReference type="OrthoDB" id="364348at2759"/>
<dbReference type="Gene3D" id="1.20.5.110">
    <property type="match status" value="1"/>
</dbReference>
<dbReference type="SMART" id="SM00397">
    <property type="entry name" value="t_SNARE"/>
    <property type="match status" value="1"/>
</dbReference>
<sequence>MSFNKLHDLESQPTNIISRRIFQITSNITQIQRLLQAISSKKDNQQSRSSLHTLLETTRDNVKAAGDDIKKLDDFDERQIGGDAAKFTKNKMKRDFQSALSSFQDVQRKSAEYQKSYVDTAKQVIQESEEATANEDSDARVQLQATQTPRLLDNAEIEFNESLIEERESEIQNIEAGITELNEIFRDLGTMVSEQGNQIDSIEANVDNVATNTQVASTELSKAQRYQRNSRNRMFCLMMILIIIFTIVLLAVVLG</sequence>
<dbReference type="EMBL" id="CAHR02000261">
    <property type="protein sequence ID" value="CCG84564.1"/>
    <property type="molecule type" value="Genomic_DNA"/>
</dbReference>
<comment type="similarity">
    <text evidence="1">Belongs to the syntaxin family.</text>
</comment>
<gene>
    <name evidence="4" type="ORF">TAPDE_005051</name>
</gene>
<dbReference type="VEuPathDB" id="FungiDB:TAPDE_005051"/>
<accession>R4XJC1</accession>
<dbReference type="GO" id="GO:0006906">
    <property type="term" value="P:vesicle fusion"/>
    <property type="evidence" value="ECO:0007669"/>
    <property type="project" value="TreeGrafter"/>
</dbReference>
<keyword evidence="5" id="KW-1185">Reference proteome</keyword>
<proteinExistence type="inferred from homology"/>
<dbReference type="InterPro" id="IPR000727">
    <property type="entry name" value="T_SNARE_dom"/>
</dbReference>
<dbReference type="InterPro" id="IPR006011">
    <property type="entry name" value="Syntaxin_N"/>
</dbReference>
<dbReference type="InterPro" id="IPR006012">
    <property type="entry name" value="Syntaxin/epimorphin_CS"/>
</dbReference>
<dbReference type="InterPro" id="IPR010989">
    <property type="entry name" value="SNARE"/>
</dbReference>
<dbReference type="STRING" id="1097556.R4XJC1"/>
<dbReference type="PANTHER" id="PTHR19957">
    <property type="entry name" value="SYNTAXIN"/>
    <property type="match status" value="1"/>
</dbReference>
<keyword evidence="2" id="KW-0812">Transmembrane</keyword>